<evidence type="ECO:0000313" key="3">
    <source>
        <dbReference type="Proteomes" id="UP001497623"/>
    </source>
</evidence>
<organism evidence="2 3">
    <name type="scientific">Meganyctiphanes norvegica</name>
    <name type="common">Northern krill</name>
    <name type="synonym">Thysanopoda norvegica</name>
    <dbReference type="NCBI Taxonomy" id="48144"/>
    <lineage>
        <taxon>Eukaryota</taxon>
        <taxon>Metazoa</taxon>
        <taxon>Ecdysozoa</taxon>
        <taxon>Arthropoda</taxon>
        <taxon>Crustacea</taxon>
        <taxon>Multicrustacea</taxon>
        <taxon>Malacostraca</taxon>
        <taxon>Eumalacostraca</taxon>
        <taxon>Eucarida</taxon>
        <taxon>Euphausiacea</taxon>
        <taxon>Euphausiidae</taxon>
        <taxon>Meganyctiphanes</taxon>
    </lineage>
</organism>
<sequence length="100" mass="12003">MLQNKYYLLKNRVHVFCLVFIVCILIFKLIKSHVPFYIKMFYISILNKFLRLGCYCFPKYKLIQNINENDKIMFDTKQISDCDSKSNHCALLQLINIPWS</sequence>
<dbReference type="AlphaFoldDB" id="A0AAV2PJF7"/>
<proteinExistence type="predicted"/>
<reference evidence="2 3" key="1">
    <citation type="submission" date="2024-05" db="EMBL/GenBank/DDBJ databases">
        <authorList>
            <person name="Wallberg A."/>
        </authorList>
    </citation>
    <scope>NUCLEOTIDE SEQUENCE [LARGE SCALE GENOMIC DNA]</scope>
</reference>
<feature type="transmembrane region" description="Helical" evidence="1">
    <location>
        <begin position="12"/>
        <end position="30"/>
    </location>
</feature>
<accession>A0AAV2PJF7</accession>
<keyword evidence="1" id="KW-0812">Transmembrane</keyword>
<dbReference type="Proteomes" id="UP001497623">
    <property type="component" value="Unassembled WGS sequence"/>
</dbReference>
<comment type="caution">
    <text evidence="2">The sequence shown here is derived from an EMBL/GenBank/DDBJ whole genome shotgun (WGS) entry which is preliminary data.</text>
</comment>
<gene>
    <name evidence="2" type="ORF">MNOR_LOCUS599</name>
</gene>
<keyword evidence="1" id="KW-0472">Membrane</keyword>
<keyword evidence="3" id="KW-1185">Reference proteome</keyword>
<evidence type="ECO:0000256" key="1">
    <source>
        <dbReference type="SAM" id="Phobius"/>
    </source>
</evidence>
<keyword evidence="1" id="KW-1133">Transmembrane helix</keyword>
<name>A0AAV2PJF7_MEGNR</name>
<evidence type="ECO:0000313" key="2">
    <source>
        <dbReference type="EMBL" id="CAL4059477.1"/>
    </source>
</evidence>
<dbReference type="EMBL" id="CAXKWB010000138">
    <property type="protein sequence ID" value="CAL4059477.1"/>
    <property type="molecule type" value="Genomic_DNA"/>
</dbReference>
<protein>
    <submittedName>
        <fullName evidence="2">Uncharacterized protein</fullName>
    </submittedName>
</protein>